<dbReference type="PANTHER" id="PTHR42803">
    <property type="entry name" value="ACYL-COA DEHYDROGENASE"/>
    <property type="match status" value="1"/>
</dbReference>
<comment type="cofactor">
    <cofactor evidence="1 6">
        <name>FAD</name>
        <dbReference type="ChEBI" id="CHEBI:57692"/>
    </cofactor>
</comment>
<sequence length="612" mass="66586">MGHYKSNVRDLEFNLFEVLKINEALDAGEFGDMDTETAKGILAEVQTLTEGPVAESFASADRNPPVFDPETHSVSIPEDFKKSFAAWYDAGYTLMGLPDDLGGMPSPRSLVWATGEMMLGANPAAYMYSAGPSFAAVMYENGTEEQKKWAATCVERGWGATMVLTEPDAGSDVGAGRTKAVQQDDGSWHIEGVKRFITSADADDMFENTFHLVLARPEGAGPGTKGLSLFFVPKFHFDFETNEMGERNGVFVTGVEHKMGLKVSTTCEVTFGGHGVPAKGWMVGGNELNQGIRQMFDVIEHARMMVGTKAISTLSTGYLNALEFAKERVQGGDMAEMADKNAPRVTITHHPDVRRALIRQKAFAEGLRAVYMYTAAHQDETIAARVSGADAEMAHRVNDLLLPIVKGVGSERAYELLTESLQTFGGSGFLQDYPIEQYIRDAKIDSLYEGTTAIQAQDFFFRKIARDRGTAVGHVSAQLKKFLENDASNGQLAAERELLATAMADVEAMIATCFEHLMAAQEDPKRLYTIGLASVRVLMGFGDLVMGWRLLEGAEVALGALEGADDDDKAFYNGKIAAARWFAANELPLLTATRGIVAGMSNDLMELDEAAF</sequence>
<evidence type="ECO:0000256" key="4">
    <source>
        <dbReference type="ARBA" id="ARBA00022827"/>
    </source>
</evidence>
<gene>
    <name evidence="8" type="ORF">ACFFVD_05025</name>
</gene>
<dbReference type="EC" id="1.3.8.-" evidence="8"/>
<dbReference type="InterPro" id="IPR009100">
    <property type="entry name" value="AcylCoA_DH/oxidase_NM_dom_sf"/>
</dbReference>
<reference evidence="8 9" key="1">
    <citation type="submission" date="2024-09" db="EMBL/GenBank/DDBJ databases">
        <authorList>
            <person name="Sun Q."/>
            <person name="Mori K."/>
        </authorList>
    </citation>
    <scope>NUCLEOTIDE SEQUENCE [LARGE SCALE GENOMIC DNA]</scope>
    <source>
        <strain evidence="8 9">CCM 7659</strain>
    </source>
</reference>
<dbReference type="GO" id="GO:0016491">
    <property type="term" value="F:oxidoreductase activity"/>
    <property type="evidence" value="ECO:0007669"/>
    <property type="project" value="UniProtKB-KW"/>
</dbReference>
<dbReference type="Gene3D" id="1.20.140.10">
    <property type="entry name" value="Butyryl-CoA Dehydrogenase, subunit A, domain 3"/>
    <property type="match status" value="1"/>
</dbReference>
<dbReference type="Pfam" id="PF12806">
    <property type="entry name" value="Acyl-CoA_dh_C"/>
    <property type="match status" value="1"/>
</dbReference>
<dbReference type="Pfam" id="PF00441">
    <property type="entry name" value="Acyl-CoA_dh_1"/>
    <property type="match status" value="1"/>
</dbReference>
<protein>
    <submittedName>
        <fullName evidence="8">Acyl-CoA dehydrogenase</fullName>
        <ecNumber evidence="8">1.3.8.-</ecNumber>
    </submittedName>
</protein>
<dbReference type="InterPro" id="IPR036250">
    <property type="entry name" value="AcylCo_DH-like_C"/>
</dbReference>
<evidence type="ECO:0000313" key="9">
    <source>
        <dbReference type="Proteomes" id="UP001589700"/>
    </source>
</evidence>
<dbReference type="PANTHER" id="PTHR42803:SF1">
    <property type="entry name" value="BROAD-SPECIFICITY LINEAR ACYL-COA DEHYDROGENASE FADE5"/>
    <property type="match status" value="1"/>
</dbReference>
<dbReference type="SUPFAM" id="SSF47203">
    <property type="entry name" value="Acyl-CoA dehydrogenase C-terminal domain-like"/>
    <property type="match status" value="1"/>
</dbReference>
<evidence type="ECO:0000313" key="8">
    <source>
        <dbReference type="EMBL" id="MFB9259159.1"/>
    </source>
</evidence>
<dbReference type="InterPro" id="IPR052166">
    <property type="entry name" value="Diverse_Acyl-CoA_DH"/>
</dbReference>
<keyword evidence="9" id="KW-1185">Reference proteome</keyword>
<evidence type="ECO:0000256" key="3">
    <source>
        <dbReference type="ARBA" id="ARBA00022630"/>
    </source>
</evidence>
<accession>A0ABV5JN55</accession>
<dbReference type="Proteomes" id="UP001589700">
    <property type="component" value="Unassembled WGS sequence"/>
</dbReference>
<evidence type="ECO:0000256" key="2">
    <source>
        <dbReference type="ARBA" id="ARBA00009347"/>
    </source>
</evidence>
<feature type="domain" description="UvrC family homology region profile" evidence="7">
    <location>
        <begin position="429"/>
        <end position="499"/>
    </location>
</feature>
<evidence type="ECO:0000256" key="5">
    <source>
        <dbReference type="ARBA" id="ARBA00023002"/>
    </source>
</evidence>
<dbReference type="InterPro" id="IPR025878">
    <property type="entry name" value="Acyl-CoA_dh-like_C_dom"/>
</dbReference>
<evidence type="ECO:0000259" key="7">
    <source>
        <dbReference type="PROSITE" id="PS50165"/>
    </source>
</evidence>
<keyword evidence="5 6" id="KW-0560">Oxidoreductase</keyword>
<evidence type="ECO:0000256" key="6">
    <source>
        <dbReference type="RuleBase" id="RU362125"/>
    </source>
</evidence>
<dbReference type="SUPFAM" id="SSF56645">
    <property type="entry name" value="Acyl-CoA dehydrogenase NM domain-like"/>
    <property type="match status" value="1"/>
</dbReference>
<dbReference type="InterPro" id="IPR009075">
    <property type="entry name" value="AcylCo_DH/oxidase_C"/>
</dbReference>
<comment type="similarity">
    <text evidence="2 6">Belongs to the acyl-CoA dehydrogenase family.</text>
</comment>
<dbReference type="Gene3D" id="2.40.110.20">
    <property type="match status" value="1"/>
</dbReference>
<dbReference type="InterPro" id="IPR001162">
    <property type="entry name" value="UvrC_RNase_H_dom"/>
</dbReference>
<comment type="caution">
    <text evidence="8">The sequence shown here is derived from an EMBL/GenBank/DDBJ whole genome shotgun (WGS) entry which is preliminary data.</text>
</comment>
<dbReference type="EMBL" id="JBHMDY010000004">
    <property type="protein sequence ID" value="MFB9259159.1"/>
    <property type="molecule type" value="Genomic_DNA"/>
</dbReference>
<name>A0ABV5JN55_9ACTN</name>
<dbReference type="Pfam" id="PF02770">
    <property type="entry name" value="Acyl-CoA_dh_M"/>
    <property type="match status" value="1"/>
</dbReference>
<proteinExistence type="inferred from homology"/>
<keyword evidence="4 6" id="KW-0274">FAD</keyword>
<evidence type="ECO:0000256" key="1">
    <source>
        <dbReference type="ARBA" id="ARBA00001974"/>
    </source>
</evidence>
<dbReference type="RefSeq" id="WP_182632562.1">
    <property type="nucleotide sequence ID" value="NZ_JAALDM010000158.1"/>
</dbReference>
<keyword evidence="3 6" id="KW-0285">Flavoprotein</keyword>
<dbReference type="PROSITE" id="PS50165">
    <property type="entry name" value="UVRC"/>
    <property type="match status" value="1"/>
</dbReference>
<dbReference type="InterPro" id="IPR006091">
    <property type="entry name" value="Acyl-CoA_Oxase/DH_mid-dom"/>
</dbReference>
<organism evidence="8 9">
    <name type="scientific">Dietzia aerolata</name>
    <dbReference type="NCBI Taxonomy" id="595984"/>
    <lineage>
        <taxon>Bacteria</taxon>
        <taxon>Bacillati</taxon>
        <taxon>Actinomycetota</taxon>
        <taxon>Actinomycetes</taxon>
        <taxon>Mycobacteriales</taxon>
        <taxon>Dietziaceae</taxon>
        <taxon>Dietzia</taxon>
    </lineage>
</organism>